<keyword evidence="2" id="KW-1185">Reference proteome</keyword>
<dbReference type="EMBL" id="JACHFM010000003">
    <property type="protein sequence ID" value="MBB5222961.1"/>
    <property type="molecule type" value="Genomic_DNA"/>
</dbReference>
<organism evidence="1 2">
    <name type="scientific">Amaricoccus macauensis</name>
    <dbReference type="NCBI Taxonomy" id="57001"/>
    <lineage>
        <taxon>Bacteria</taxon>
        <taxon>Pseudomonadati</taxon>
        <taxon>Pseudomonadota</taxon>
        <taxon>Alphaproteobacteria</taxon>
        <taxon>Rhodobacterales</taxon>
        <taxon>Paracoccaceae</taxon>
        <taxon>Amaricoccus</taxon>
    </lineage>
</organism>
<dbReference type="Proteomes" id="UP000549457">
    <property type="component" value="Unassembled WGS sequence"/>
</dbReference>
<name>A0A840SUY7_9RHOB</name>
<protein>
    <submittedName>
        <fullName evidence="1">Uncharacterized protein</fullName>
    </submittedName>
</protein>
<accession>A0A840SUY7</accession>
<dbReference type="AlphaFoldDB" id="A0A840SUY7"/>
<evidence type="ECO:0000313" key="2">
    <source>
        <dbReference type="Proteomes" id="UP000549457"/>
    </source>
</evidence>
<sequence>MPPELPDIVSAQVLVAGNGDQGRVERVRVAWRHAGFETGPAVGGSFSVAAGPARFEALVGRRLELDREGGVLAGGERALPLSRLPDALRDGVSLVSFGRPPSFGPRRR</sequence>
<comment type="caution">
    <text evidence="1">The sequence shown here is derived from an EMBL/GenBank/DDBJ whole genome shotgun (WGS) entry which is preliminary data.</text>
</comment>
<evidence type="ECO:0000313" key="1">
    <source>
        <dbReference type="EMBL" id="MBB5222961.1"/>
    </source>
</evidence>
<reference evidence="1 2" key="1">
    <citation type="submission" date="2020-08" db="EMBL/GenBank/DDBJ databases">
        <title>Genomic Encyclopedia of Type Strains, Phase IV (KMG-IV): sequencing the most valuable type-strain genomes for metagenomic binning, comparative biology and taxonomic classification.</title>
        <authorList>
            <person name="Goeker M."/>
        </authorList>
    </citation>
    <scope>NUCLEOTIDE SEQUENCE [LARGE SCALE GENOMIC DNA]</scope>
    <source>
        <strain evidence="1 2">DSM 101730</strain>
    </source>
</reference>
<proteinExistence type="predicted"/>
<dbReference type="RefSeq" id="WP_184151006.1">
    <property type="nucleotide sequence ID" value="NZ_JACHFM010000003.1"/>
</dbReference>
<gene>
    <name evidence="1" type="ORF">HNP73_002908</name>
</gene>